<sequence length="805" mass="93378">MAQEKLDKLSDRLMKICDKEGKEKSPEKLAPIFHKMGQIYWKKLSKQGDSRTNKLCLIRSAALFNAAIVRQPVKKFKQSLKTFKQSLKTFCKELLETAHAKKRDADLLQVAEGVKKKVEKMREETKETLRELQNIPYKVANRERSEKEEEKIEDMKSIQDEITEKYKSIMEHISKECQGIMGECPGSCKFVVTGMGSLARCEITPYSDFEHIILLEEGVQKKENYGKILEYFRWFSVIFQVIVINLGETILPCVAIPGLENFFDANTKRGISFDSLAAHACKIPLGRMEEMDDESSTFELIKPVSEMLHFLDESEVLKNGYRLPDVLMNVCKVYGDDELYLQYSEDLEKKLETNKSFHKQQLIVQLKKDLKSFDAFESLYAVFAESQCNIKRLVYRSISLFVSALGRLNSINARSSFKIIDKLKDNGIINDDTAHHLSYAVAVSCQVRLEVYTKRGRQDDCVGGKEVYDVEDYRKQYDSLVQTVGERSMVDCFGIADNLQKALRHEVEQTEANVDFNFTLKPIDTFRMLLLFHLDSLIIDEWEWDSYSPEQAINILEDDLRILWCASYAYYNKKQYSESLELLERIEKHETKDPGLNIDMMHCKPWCLYHMGKYDDALQLIEDNEQQLNSDLERSISTASHRNYFRSNVLYISALCQYELKNYGSAIKEFTEAKTRASEVNQPDWALKELNKAECYNLIGRCLYKLGEYDSAIEEAKQSLEIGEVHNIPKTEICECYKLLGECYLKKYDCKEARRNFQTELNLRCKFVSGERQGSDKKIKAARNNIQLVKTCRHHLVTLLFYNCC</sequence>
<reference evidence="3 4" key="1">
    <citation type="submission" date="2024-02" db="EMBL/GenBank/DDBJ databases">
        <authorList>
            <person name="Daric V."/>
            <person name="Darras S."/>
        </authorList>
    </citation>
    <scope>NUCLEOTIDE SEQUENCE [LARGE SCALE GENOMIC DNA]</scope>
</reference>
<dbReference type="PROSITE" id="PS50005">
    <property type="entry name" value="TPR"/>
    <property type="match status" value="1"/>
</dbReference>
<evidence type="ECO:0000313" key="4">
    <source>
        <dbReference type="Proteomes" id="UP001642483"/>
    </source>
</evidence>
<keyword evidence="4" id="KW-1185">Reference proteome</keyword>
<organism evidence="3 4">
    <name type="scientific">Clavelina lepadiformis</name>
    <name type="common">Light-bulb sea squirt</name>
    <name type="synonym">Ascidia lepadiformis</name>
    <dbReference type="NCBI Taxonomy" id="159417"/>
    <lineage>
        <taxon>Eukaryota</taxon>
        <taxon>Metazoa</taxon>
        <taxon>Chordata</taxon>
        <taxon>Tunicata</taxon>
        <taxon>Ascidiacea</taxon>
        <taxon>Aplousobranchia</taxon>
        <taxon>Clavelinidae</taxon>
        <taxon>Clavelina</taxon>
    </lineage>
</organism>
<dbReference type="Proteomes" id="UP001642483">
    <property type="component" value="Unassembled WGS sequence"/>
</dbReference>
<feature type="coiled-coil region" evidence="2">
    <location>
        <begin position="111"/>
        <end position="165"/>
    </location>
</feature>
<dbReference type="PANTHER" id="PTHR19959">
    <property type="entry name" value="KINESIN LIGHT CHAIN"/>
    <property type="match status" value="1"/>
</dbReference>
<dbReference type="PANTHER" id="PTHR19959:SF119">
    <property type="entry name" value="FUNGAL LIPASE-LIKE DOMAIN-CONTAINING PROTEIN"/>
    <property type="match status" value="1"/>
</dbReference>
<dbReference type="SMART" id="SM00028">
    <property type="entry name" value="TPR"/>
    <property type="match status" value="4"/>
</dbReference>
<name>A0ABP0G9E2_CLALP</name>
<evidence type="ECO:0008006" key="5">
    <source>
        <dbReference type="Google" id="ProtNLM"/>
    </source>
</evidence>
<dbReference type="EMBL" id="CAWYQH010000108">
    <property type="protein sequence ID" value="CAK8688419.1"/>
    <property type="molecule type" value="Genomic_DNA"/>
</dbReference>
<dbReference type="Pfam" id="PF13424">
    <property type="entry name" value="TPR_12"/>
    <property type="match status" value="1"/>
</dbReference>
<gene>
    <name evidence="3" type="ORF">CVLEPA_LOCUS20440</name>
</gene>
<feature type="repeat" description="TPR" evidence="1">
    <location>
        <begin position="693"/>
        <end position="726"/>
    </location>
</feature>
<evidence type="ECO:0000256" key="2">
    <source>
        <dbReference type="SAM" id="Coils"/>
    </source>
</evidence>
<keyword evidence="2" id="KW-0175">Coiled coil</keyword>
<dbReference type="SUPFAM" id="SSF48452">
    <property type="entry name" value="TPR-like"/>
    <property type="match status" value="1"/>
</dbReference>
<evidence type="ECO:0000313" key="3">
    <source>
        <dbReference type="EMBL" id="CAK8688419.1"/>
    </source>
</evidence>
<dbReference type="Gene3D" id="1.25.40.10">
    <property type="entry name" value="Tetratricopeptide repeat domain"/>
    <property type="match status" value="2"/>
</dbReference>
<dbReference type="InterPro" id="IPR011990">
    <property type="entry name" value="TPR-like_helical_dom_sf"/>
</dbReference>
<evidence type="ECO:0000256" key="1">
    <source>
        <dbReference type="PROSITE-ProRule" id="PRU00339"/>
    </source>
</evidence>
<accession>A0ABP0G9E2</accession>
<dbReference type="InterPro" id="IPR019734">
    <property type="entry name" value="TPR_rpt"/>
</dbReference>
<comment type="caution">
    <text evidence="3">The sequence shown here is derived from an EMBL/GenBank/DDBJ whole genome shotgun (WGS) entry which is preliminary data.</text>
</comment>
<keyword evidence="1" id="KW-0802">TPR repeat</keyword>
<proteinExistence type="predicted"/>
<protein>
    <recommendedName>
        <fullName evidence="5">Protein-PII uridylyltransferase N-terminal domain-containing protein</fullName>
    </recommendedName>
</protein>